<organism evidence="9 10">
    <name type="scientific">Calothrix parietina FACHB-288</name>
    <dbReference type="NCBI Taxonomy" id="2692896"/>
    <lineage>
        <taxon>Bacteria</taxon>
        <taxon>Bacillati</taxon>
        <taxon>Cyanobacteriota</taxon>
        <taxon>Cyanophyceae</taxon>
        <taxon>Nostocales</taxon>
        <taxon>Calotrichaceae</taxon>
        <taxon>Calothrix</taxon>
    </lineage>
</organism>
<dbReference type="InterPro" id="IPR036412">
    <property type="entry name" value="HAD-like_sf"/>
</dbReference>
<reference evidence="9 10" key="1">
    <citation type="journal article" date="2020" name="ISME J.">
        <title>Comparative genomics reveals insights into cyanobacterial evolution and habitat adaptation.</title>
        <authorList>
            <person name="Chen M.Y."/>
            <person name="Teng W.K."/>
            <person name="Zhao L."/>
            <person name="Hu C.X."/>
            <person name="Zhou Y.K."/>
            <person name="Han B.P."/>
            <person name="Song L.R."/>
            <person name="Shu W.S."/>
        </authorList>
    </citation>
    <scope>NUCLEOTIDE SEQUENCE [LARGE SCALE GENOMIC DNA]</scope>
    <source>
        <strain evidence="9 10">FACHB-288</strain>
    </source>
</reference>
<proteinExistence type="inferred from homology"/>
<dbReference type="Pfam" id="PF00534">
    <property type="entry name" value="Glycos_transf_1"/>
    <property type="match status" value="1"/>
</dbReference>
<dbReference type="InterPro" id="IPR006380">
    <property type="entry name" value="SPP-like_dom"/>
</dbReference>
<feature type="domain" description="Sucrose phosphatase-like" evidence="8">
    <location>
        <begin position="483"/>
        <end position="718"/>
    </location>
</feature>
<dbReference type="InterPro" id="IPR012822">
    <property type="entry name" value="SucroseP_synth_GlycoTrfase_dom"/>
</dbReference>
<dbReference type="Gene3D" id="3.40.50.2000">
    <property type="entry name" value="Glycogen Phosphorylase B"/>
    <property type="match status" value="2"/>
</dbReference>
<name>A0ABR8AKB8_9CYAN</name>
<gene>
    <name evidence="9" type="ORF">H6G24_26855</name>
</gene>
<dbReference type="Pfam" id="PF00862">
    <property type="entry name" value="GT-B_Sucrose_synth"/>
    <property type="match status" value="1"/>
</dbReference>
<keyword evidence="4" id="KW-0808">Transferase</keyword>
<comment type="similarity">
    <text evidence="1">Belongs to the glycosyltransferase 1 family.</text>
</comment>
<evidence type="ECO:0000259" key="7">
    <source>
        <dbReference type="Pfam" id="PF00862"/>
    </source>
</evidence>
<keyword evidence="3" id="KW-0328">Glycosyltransferase</keyword>
<feature type="domain" description="Sucrose synthase first GT-B" evidence="7">
    <location>
        <begin position="9"/>
        <end position="212"/>
    </location>
</feature>
<dbReference type="EMBL" id="JACJQH010000052">
    <property type="protein sequence ID" value="MBD2199057.1"/>
    <property type="molecule type" value="Genomic_DNA"/>
</dbReference>
<dbReference type="CDD" id="cd03800">
    <property type="entry name" value="GT4_sucrose_synthase"/>
    <property type="match status" value="1"/>
</dbReference>
<evidence type="ECO:0000256" key="1">
    <source>
        <dbReference type="ARBA" id="ARBA00006530"/>
    </source>
</evidence>
<dbReference type="EC" id="2.4.1.14" evidence="2"/>
<evidence type="ECO:0000256" key="2">
    <source>
        <dbReference type="ARBA" id="ARBA00012536"/>
    </source>
</evidence>
<dbReference type="InterPro" id="IPR012821">
    <property type="entry name" value="Sucrose_P_synth_Pase-like_dom"/>
</dbReference>
<keyword evidence="10" id="KW-1185">Reference proteome</keyword>
<dbReference type="InterPro" id="IPR044161">
    <property type="entry name" value="SPS"/>
</dbReference>
<accession>A0ABR8AKB8</accession>
<comment type="catalytic activity">
    <reaction evidence="5">
        <text>beta-D-fructose 6-phosphate + UDP-alpha-D-glucose = sucrose 6(F)-phosphate + UDP + H(+)</text>
        <dbReference type="Rhea" id="RHEA:22172"/>
        <dbReference type="ChEBI" id="CHEBI:15378"/>
        <dbReference type="ChEBI" id="CHEBI:57634"/>
        <dbReference type="ChEBI" id="CHEBI:57723"/>
        <dbReference type="ChEBI" id="CHEBI:58223"/>
        <dbReference type="ChEBI" id="CHEBI:58885"/>
        <dbReference type="EC" id="2.4.1.14"/>
    </reaction>
</comment>
<dbReference type="PANTHER" id="PTHR46039:SF5">
    <property type="entry name" value="SUCROSE-PHOSPHATE SYNTHASE 3-RELATED"/>
    <property type="match status" value="1"/>
</dbReference>
<evidence type="ECO:0000259" key="8">
    <source>
        <dbReference type="Pfam" id="PF05116"/>
    </source>
</evidence>
<protein>
    <recommendedName>
        <fullName evidence="2">sucrose-phosphate synthase</fullName>
        <ecNumber evidence="2">2.4.1.14</ecNumber>
    </recommendedName>
</protein>
<dbReference type="Proteomes" id="UP000658514">
    <property type="component" value="Unassembled WGS sequence"/>
</dbReference>
<dbReference type="InterPro" id="IPR001296">
    <property type="entry name" value="Glyco_trans_1"/>
</dbReference>
<evidence type="ECO:0000259" key="6">
    <source>
        <dbReference type="Pfam" id="PF00534"/>
    </source>
</evidence>
<dbReference type="Gene3D" id="3.90.1070.10">
    <property type="match status" value="1"/>
</dbReference>
<dbReference type="SUPFAM" id="SSF56784">
    <property type="entry name" value="HAD-like"/>
    <property type="match status" value="1"/>
</dbReference>
<evidence type="ECO:0000313" key="9">
    <source>
        <dbReference type="EMBL" id="MBD2199057.1"/>
    </source>
</evidence>
<feature type="domain" description="Glycosyl transferase family 1" evidence="6">
    <location>
        <begin position="248"/>
        <end position="423"/>
    </location>
</feature>
<dbReference type="Gene3D" id="3.40.50.1000">
    <property type="entry name" value="HAD superfamily/HAD-like"/>
    <property type="match status" value="1"/>
</dbReference>
<evidence type="ECO:0000313" key="10">
    <source>
        <dbReference type="Proteomes" id="UP000658514"/>
    </source>
</evidence>
<comment type="caution">
    <text evidence="9">The sequence shown here is derived from an EMBL/GenBank/DDBJ whole genome shotgun (WGS) entry which is preliminary data.</text>
</comment>
<evidence type="ECO:0000256" key="3">
    <source>
        <dbReference type="ARBA" id="ARBA00022676"/>
    </source>
</evidence>
<evidence type="ECO:0000256" key="5">
    <source>
        <dbReference type="ARBA" id="ARBA00047471"/>
    </source>
</evidence>
<evidence type="ECO:0000256" key="4">
    <source>
        <dbReference type="ARBA" id="ARBA00022679"/>
    </source>
</evidence>
<dbReference type="InterPro" id="IPR000368">
    <property type="entry name" value="Sucrose_synth_GT-B1"/>
</dbReference>
<dbReference type="InterPro" id="IPR023214">
    <property type="entry name" value="HAD_sf"/>
</dbReference>
<dbReference type="PANTHER" id="PTHR46039">
    <property type="entry name" value="SUCROSE-PHOSPHATE SYNTHASE 3-RELATED"/>
    <property type="match status" value="1"/>
</dbReference>
<dbReference type="NCBIfam" id="TIGR02472">
    <property type="entry name" value="sucr_P_syn_N"/>
    <property type="match status" value="1"/>
</dbReference>
<dbReference type="SUPFAM" id="SSF53756">
    <property type="entry name" value="UDP-Glycosyltransferase/glycogen phosphorylase"/>
    <property type="match status" value="1"/>
</dbReference>
<sequence length="752" mass="84603">MSNSSGLYILLVSVHGLIRGHNLELGRDADTGGQIKYVVELAQALAENPQVERVDLVTRLVNDPKVSSDYAKPVEVLSDKARIIRLNCGPRRYLRKEVLWPHLDNFADELLKHLRQIGKLPHVIHTHYADAGYVGCRVAGWLGIPLVHTGHSLGRVKQQRLLEQGTKPEVIENYYHINTRIEAEETTLASAALIIASTNQEVTQQYGIYDHYQPQRMVVIAPGVALERFYPIPPNWQEPPIYKDLQRFLTDPQKPIIMALSRPAIRKNVGTLVKAYGEDPELRHLANLVLILGNRDDITTMESGPRQVLTEIFQLIDRYDLYGHIAYPKHHGSDEVPELYRLLAKTRGVFINPALTEPFGLTLIEATACGVPIIATSDGGPRDIIAACENGLLIDPLNIPEIQAALRTALTDTQKWEGWSSNGLNRVRENFSWETHVERYLESVRQLPQRRVQSLLSPLRLGPASSLNDWNVPEKNRLPTADRFLVCEIDNTLLGDPEALHQLIDRINNEGETTGVGIATGRSLQSSLEMLEEYRFPMPDVLIVSTGSEIYYGAQVIADINWQRHISYHWQPDAIRQAMAELPGVKLQPPEGQGKFKISYFIDEEKSVSYREIMRHLRRHKLHVKGIYSHNMYLDLVPIRASKGDAIRYCALKWGLPIKRFLVAGASGNDETMLAGNTLGVVVGNYSPELEKLRSYPQVYFAQGHYAWGILEALDRYDFFGNLSATESELNSNGDLGMQKREEAITGAVVSV</sequence>
<dbReference type="Pfam" id="PF05116">
    <property type="entry name" value="S6PP"/>
    <property type="match status" value="1"/>
</dbReference>
<dbReference type="NCBIfam" id="TIGR02471">
    <property type="entry name" value="sucr_syn_bact_C"/>
    <property type="match status" value="1"/>
</dbReference>